<dbReference type="Gene3D" id="2.60.40.10">
    <property type="entry name" value="Immunoglobulins"/>
    <property type="match status" value="1"/>
</dbReference>
<feature type="domain" description="PKD" evidence="2">
    <location>
        <begin position="50"/>
        <end position="90"/>
    </location>
</feature>
<accession>A0ABP9FZM7</accession>
<dbReference type="SMART" id="SM00089">
    <property type="entry name" value="PKD"/>
    <property type="match status" value="1"/>
</dbReference>
<dbReference type="Proteomes" id="UP001501436">
    <property type="component" value="Unassembled WGS sequence"/>
</dbReference>
<dbReference type="CDD" id="cd00146">
    <property type="entry name" value="PKD"/>
    <property type="match status" value="1"/>
</dbReference>
<dbReference type="InterPro" id="IPR000601">
    <property type="entry name" value="PKD_dom"/>
</dbReference>
<evidence type="ECO:0000313" key="4">
    <source>
        <dbReference type="Proteomes" id="UP001501436"/>
    </source>
</evidence>
<dbReference type="InterPro" id="IPR022409">
    <property type="entry name" value="PKD/Chitinase_dom"/>
</dbReference>
<keyword evidence="4" id="KW-1185">Reference proteome</keyword>
<evidence type="ECO:0000259" key="2">
    <source>
        <dbReference type="PROSITE" id="PS50093"/>
    </source>
</evidence>
<sequence>MKKICSLLAVVLIAASSCKKDPVAGFSTERTSFYLTESVTFNNTSKNGGSYSWDFGDGSTSTEANPTHAYTKAGNYTVKLTAGSSVSTHAIKVGNGTSSYVVKNNTSLAFEAVSYYVNANNELLDFVEHGPLAISSSSDTVYTSRNTIHLGGAVNNRIFIVINGYNINKFKHNDLTINNETQVYFGDEQGTNGKSNPGVTQTANHYRSILKTKAGSRPMIYLKPAR</sequence>
<gene>
    <name evidence="3" type="ORF">GCM10023313_29830</name>
</gene>
<dbReference type="InterPro" id="IPR013783">
    <property type="entry name" value="Ig-like_fold"/>
</dbReference>
<feature type="chain" id="PRO_5047201978" description="PKD domain-containing protein" evidence="1">
    <location>
        <begin position="21"/>
        <end position="226"/>
    </location>
</feature>
<dbReference type="InterPro" id="IPR035986">
    <property type="entry name" value="PKD_dom_sf"/>
</dbReference>
<protein>
    <recommendedName>
        <fullName evidence="2">PKD domain-containing protein</fullName>
    </recommendedName>
</protein>
<dbReference type="SUPFAM" id="SSF49299">
    <property type="entry name" value="PKD domain"/>
    <property type="match status" value="1"/>
</dbReference>
<comment type="caution">
    <text evidence="3">The sequence shown here is derived from an EMBL/GenBank/DDBJ whole genome shotgun (WGS) entry which is preliminary data.</text>
</comment>
<feature type="signal peptide" evidence="1">
    <location>
        <begin position="1"/>
        <end position="20"/>
    </location>
</feature>
<keyword evidence="1" id="KW-0732">Signal</keyword>
<dbReference type="RefSeq" id="WP_345332032.1">
    <property type="nucleotide sequence ID" value="NZ_BAABJI010000002.1"/>
</dbReference>
<dbReference type="PROSITE" id="PS51257">
    <property type="entry name" value="PROKAR_LIPOPROTEIN"/>
    <property type="match status" value="1"/>
</dbReference>
<evidence type="ECO:0000313" key="3">
    <source>
        <dbReference type="EMBL" id="GAA4923600.1"/>
    </source>
</evidence>
<evidence type="ECO:0000256" key="1">
    <source>
        <dbReference type="SAM" id="SignalP"/>
    </source>
</evidence>
<dbReference type="PROSITE" id="PS50093">
    <property type="entry name" value="PKD"/>
    <property type="match status" value="1"/>
</dbReference>
<organism evidence="3 4">
    <name type="scientific">Mucilaginibacter defluvii</name>
    <dbReference type="NCBI Taxonomy" id="1196019"/>
    <lineage>
        <taxon>Bacteria</taxon>
        <taxon>Pseudomonadati</taxon>
        <taxon>Bacteroidota</taxon>
        <taxon>Sphingobacteriia</taxon>
        <taxon>Sphingobacteriales</taxon>
        <taxon>Sphingobacteriaceae</taxon>
        <taxon>Mucilaginibacter</taxon>
    </lineage>
</organism>
<dbReference type="Pfam" id="PF18911">
    <property type="entry name" value="PKD_4"/>
    <property type="match status" value="1"/>
</dbReference>
<dbReference type="EMBL" id="BAABJI010000002">
    <property type="protein sequence ID" value="GAA4923600.1"/>
    <property type="molecule type" value="Genomic_DNA"/>
</dbReference>
<reference evidence="4" key="1">
    <citation type="journal article" date="2019" name="Int. J. Syst. Evol. Microbiol.">
        <title>The Global Catalogue of Microorganisms (GCM) 10K type strain sequencing project: providing services to taxonomists for standard genome sequencing and annotation.</title>
        <authorList>
            <consortium name="The Broad Institute Genomics Platform"/>
            <consortium name="The Broad Institute Genome Sequencing Center for Infectious Disease"/>
            <person name="Wu L."/>
            <person name="Ma J."/>
        </authorList>
    </citation>
    <scope>NUCLEOTIDE SEQUENCE [LARGE SCALE GENOMIC DNA]</scope>
    <source>
        <strain evidence="4">JCM 18283</strain>
    </source>
</reference>
<proteinExistence type="predicted"/>
<name>A0ABP9FZM7_9SPHI</name>